<evidence type="ECO:0000259" key="11">
    <source>
        <dbReference type="PROSITE" id="PS50850"/>
    </source>
</evidence>
<reference evidence="15" key="3">
    <citation type="journal article" date="2020" name="Curr. Biol.">
        <title>Chromatin organization in early land plants reveals an ancestral association between H3K27me3, transposons, and constitutive heterochromatin.</title>
        <authorList>
            <person name="Montgomery S.A."/>
            <person name="Tanizawa Y."/>
            <person name="Galik B."/>
            <person name="Wang N."/>
            <person name="Ito T."/>
            <person name="Mochizuki T."/>
            <person name="Akimcheva S."/>
            <person name="Bowman J.L."/>
            <person name="Cognat V."/>
            <person name="Marechal-Drouard L."/>
            <person name="Ekker H."/>
            <person name="Hong S.F."/>
            <person name="Kohchi T."/>
            <person name="Lin S.S."/>
            <person name="Liu L.D."/>
            <person name="Nakamura Y."/>
            <person name="Valeeva L.R."/>
            <person name="Shakirov E.V."/>
            <person name="Shippen D.E."/>
            <person name="Wei W.L."/>
            <person name="Yagura M."/>
            <person name="Yamaoka S."/>
            <person name="Yamato K.T."/>
            <person name="Liu C."/>
            <person name="Berger F."/>
        </authorList>
    </citation>
    <scope>NUCLEOTIDE SEQUENCE [LARGE SCALE GENOMIC DNA]</scope>
    <source>
        <strain evidence="15">Tak-1</strain>
    </source>
</reference>
<gene>
    <name evidence="13" type="ORF">AXG93_150s1120</name>
    <name evidence="12" type="ORF">Mp_3g12760</name>
</gene>
<dbReference type="NCBIfam" id="TIGR00879">
    <property type="entry name" value="SP"/>
    <property type="match status" value="1"/>
</dbReference>
<feature type="transmembrane region" description="Helical" evidence="10">
    <location>
        <begin position="447"/>
        <end position="468"/>
    </location>
</feature>
<dbReference type="PANTHER" id="PTHR23500">
    <property type="entry name" value="SOLUTE CARRIER FAMILY 2, FACILITATED GLUCOSE TRANSPORTER"/>
    <property type="match status" value="1"/>
</dbReference>
<dbReference type="Proteomes" id="UP000077202">
    <property type="component" value="Unassembled WGS sequence"/>
</dbReference>
<dbReference type="EMBL" id="AP019868">
    <property type="protein sequence ID" value="BBN05398.1"/>
    <property type="molecule type" value="Genomic_DNA"/>
</dbReference>
<evidence type="ECO:0000256" key="7">
    <source>
        <dbReference type="ARBA" id="ARBA00022989"/>
    </source>
</evidence>
<dbReference type="GO" id="GO:0015293">
    <property type="term" value="F:symporter activity"/>
    <property type="evidence" value="ECO:0007669"/>
    <property type="project" value="UniProtKB-KW"/>
</dbReference>
<feature type="transmembrane region" description="Helical" evidence="10">
    <location>
        <begin position="110"/>
        <end position="129"/>
    </location>
</feature>
<dbReference type="CDD" id="cd17361">
    <property type="entry name" value="MFS_STP"/>
    <property type="match status" value="1"/>
</dbReference>
<feature type="transmembrane region" description="Helical" evidence="10">
    <location>
        <begin position="317"/>
        <end position="339"/>
    </location>
</feature>
<dbReference type="Gene3D" id="1.20.1250.20">
    <property type="entry name" value="MFS general substrate transporter like domains"/>
    <property type="match status" value="1"/>
</dbReference>
<comment type="subcellular location">
    <subcellularLocation>
        <location evidence="1">Membrane</location>
        <topology evidence="1">Multi-pass membrane protein</topology>
    </subcellularLocation>
</comment>
<feature type="transmembrane region" description="Helical" evidence="10">
    <location>
        <begin position="346"/>
        <end position="368"/>
    </location>
</feature>
<dbReference type="Pfam" id="PF00083">
    <property type="entry name" value="Sugar_tr"/>
    <property type="match status" value="1"/>
</dbReference>
<dbReference type="PROSITE" id="PS50850">
    <property type="entry name" value="MFS"/>
    <property type="match status" value="1"/>
</dbReference>
<accession>A0A176WFJ8</accession>
<dbReference type="SUPFAM" id="SSF103473">
    <property type="entry name" value="MFS general substrate transporter"/>
    <property type="match status" value="1"/>
</dbReference>
<evidence type="ECO:0000256" key="10">
    <source>
        <dbReference type="SAM" id="Phobius"/>
    </source>
</evidence>
<comment type="similarity">
    <text evidence="2 9">Belongs to the major facilitator superfamily. Sugar transporter (TC 2.A.1.1) family.</text>
</comment>
<reference evidence="12" key="2">
    <citation type="journal article" date="2019" name="Curr. Biol.">
        <title>Chromatin organization in early land plants reveals an ancestral association between H3K27me3, transposons, and constitutive heterochromatin.</title>
        <authorList>
            <person name="Montgomery S.A."/>
            <person name="Tanizawa Y."/>
            <person name="Galik B."/>
            <person name="Wang N."/>
            <person name="Ito T."/>
            <person name="Mochizuki T."/>
            <person name="Akimcheva S."/>
            <person name="Bowman J."/>
            <person name="Cognat V."/>
            <person name="Drouard L."/>
            <person name="Ekker H."/>
            <person name="Houng S."/>
            <person name="Kohchi T."/>
            <person name="Lin S."/>
            <person name="Liu L.D."/>
            <person name="Nakamura Y."/>
            <person name="Valeeva L.R."/>
            <person name="Shakirov E.V."/>
            <person name="Shippen D.E."/>
            <person name="Wei W."/>
            <person name="Yagura M."/>
            <person name="Yamaoka S."/>
            <person name="Yamato K.T."/>
            <person name="Liu C."/>
            <person name="Berger F."/>
        </authorList>
    </citation>
    <scope>NUCLEOTIDE SEQUENCE [LARGE SCALE GENOMIC DNA]</scope>
    <source>
        <strain evidence="12">Tak-1</strain>
    </source>
</reference>
<dbReference type="InterPro" id="IPR005828">
    <property type="entry name" value="MFS_sugar_transport-like"/>
</dbReference>
<proteinExistence type="inferred from homology"/>
<dbReference type="InterPro" id="IPR005829">
    <property type="entry name" value="Sugar_transporter_CS"/>
</dbReference>
<name>A0A176WFJ8_MARPO</name>
<evidence type="ECO:0000256" key="2">
    <source>
        <dbReference type="ARBA" id="ARBA00010992"/>
    </source>
</evidence>
<dbReference type="PROSITE" id="PS00216">
    <property type="entry name" value="SUGAR_TRANSPORT_1"/>
    <property type="match status" value="1"/>
</dbReference>
<keyword evidence="7 10" id="KW-1133">Transmembrane helix</keyword>
<dbReference type="InterPro" id="IPR044778">
    <property type="entry name" value="MFS_STP/MST-like_plant"/>
</dbReference>
<feature type="transmembrane region" description="Helical" evidence="10">
    <location>
        <begin position="198"/>
        <end position="219"/>
    </location>
</feature>
<evidence type="ECO:0000256" key="3">
    <source>
        <dbReference type="ARBA" id="ARBA00022448"/>
    </source>
</evidence>
<feature type="transmembrane region" description="Helical" evidence="10">
    <location>
        <begin position="418"/>
        <end position="435"/>
    </location>
</feature>
<dbReference type="InterPro" id="IPR020846">
    <property type="entry name" value="MFS_dom"/>
</dbReference>
<feature type="transmembrane region" description="Helical" evidence="10">
    <location>
        <begin position="21"/>
        <end position="39"/>
    </location>
</feature>
<dbReference type="GO" id="GO:0016020">
    <property type="term" value="C:membrane"/>
    <property type="evidence" value="ECO:0007669"/>
    <property type="project" value="UniProtKB-SubCell"/>
</dbReference>
<feature type="transmembrane region" description="Helical" evidence="10">
    <location>
        <begin position="380"/>
        <end position="406"/>
    </location>
</feature>
<evidence type="ECO:0000256" key="5">
    <source>
        <dbReference type="ARBA" id="ARBA00022692"/>
    </source>
</evidence>
<evidence type="ECO:0000256" key="1">
    <source>
        <dbReference type="ARBA" id="ARBA00004141"/>
    </source>
</evidence>
<keyword evidence="4" id="KW-0762">Sugar transport</keyword>
<evidence type="ECO:0000313" key="13">
    <source>
        <dbReference type="EMBL" id="OAE31122.1"/>
    </source>
</evidence>
<reference evidence="13 14" key="1">
    <citation type="submission" date="2016-03" db="EMBL/GenBank/DDBJ databases">
        <title>Mechanisms controlling the formation of the plant cell surface in tip-growing cells are functionally conserved among land plants.</title>
        <authorList>
            <person name="Honkanen S."/>
            <person name="Jones V.A."/>
            <person name="Morieri G."/>
            <person name="Champion C."/>
            <person name="Hetherington A.J."/>
            <person name="Kelly S."/>
            <person name="Saint-Marcoux D."/>
            <person name="Proust H."/>
            <person name="Prescott H."/>
            <person name="Dolan L."/>
        </authorList>
    </citation>
    <scope>NUCLEOTIDE SEQUENCE [LARGE SCALE GENOMIC DNA]</scope>
    <source>
        <strain evidence="14">cv. Tak-1 and cv. Tak-2</strain>
        <tissue evidence="13">Whole gametophyte</tissue>
    </source>
</reference>
<protein>
    <recommendedName>
        <fullName evidence="11">Major facilitator superfamily (MFS) profile domain-containing protein</fullName>
    </recommendedName>
</protein>
<feature type="transmembrane region" description="Helical" evidence="10">
    <location>
        <begin position="135"/>
        <end position="156"/>
    </location>
</feature>
<keyword evidence="14" id="KW-1185">Reference proteome</keyword>
<keyword evidence="8 10" id="KW-0472">Membrane</keyword>
<evidence type="ECO:0000256" key="6">
    <source>
        <dbReference type="ARBA" id="ARBA00022847"/>
    </source>
</evidence>
<evidence type="ECO:0000313" key="14">
    <source>
        <dbReference type="Proteomes" id="UP000077202"/>
    </source>
</evidence>
<dbReference type="PANTHER" id="PTHR23500:SF357">
    <property type="entry name" value="IP12678P"/>
    <property type="match status" value="1"/>
</dbReference>
<keyword evidence="6" id="KW-0769">Symport</keyword>
<dbReference type="PROSITE" id="PS00217">
    <property type="entry name" value="SUGAR_TRANSPORT_2"/>
    <property type="match status" value="1"/>
</dbReference>
<keyword evidence="3 9" id="KW-0813">Transport</keyword>
<dbReference type="EMBL" id="LVLJ01001171">
    <property type="protein sequence ID" value="OAE31122.1"/>
    <property type="molecule type" value="Genomic_DNA"/>
</dbReference>
<keyword evidence="5 10" id="KW-0812">Transmembrane</keyword>
<feature type="transmembrane region" description="Helical" evidence="10">
    <location>
        <begin position="281"/>
        <end position="305"/>
    </location>
</feature>
<dbReference type="InterPro" id="IPR045262">
    <property type="entry name" value="STP/PLT_plant"/>
</dbReference>
<sequence length="525" mass="57670">MAGGFVNPVGAGKNYEGRTTLYVILASVMAAFGGLMFGYDIGISGGVTSMDMFLEEFFPVVFRNKENKKSNYCEYDNQGLQAFTSSLYLAGMVASLAASYTTRNWGRQPSILTGGIIFLGGAILNAAAVNLIMLIIGRIMLGVGIGFACQAVPLYLSEIAPSHLRGALNIMFQLVITFGILCANLINYGTGKLEPWGWRLSLGLAAVPGVIVTVGALFLPETPNSLIERGKMEKGRATLIKIRGTPNVDEEFNDMVEASKIANSVKHPWRNLMQRRYRPQLIIGTMIPFLNQMTGINAIMFYAPVLFKTIGFASDASLYSAVIVGGVNLLSTLVAIAVVDKWGRKILVYQAGVQMFISLVLVGIILRYNLGQHNDLSKGLGIFVVVLICVFVSAFAWSWGPILWLIPSEIFPMEVRSAGQSLAIATNLVFTFAIGQSLLTMLCVFEYGLFFFFAGWVFLMTVFVGLLMPETKGVPIEDIAPLFRNHWIWKRLIPPKPDGYYEKFDQEHAVELKKVRAEDPKQGSV</sequence>
<dbReference type="Proteomes" id="UP001162541">
    <property type="component" value="Chromosome 3"/>
</dbReference>
<evidence type="ECO:0000313" key="12">
    <source>
        <dbReference type="EMBL" id="BBN05398.1"/>
    </source>
</evidence>
<organism evidence="13 14">
    <name type="scientific">Marchantia polymorpha subsp. ruderalis</name>
    <dbReference type="NCBI Taxonomy" id="1480154"/>
    <lineage>
        <taxon>Eukaryota</taxon>
        <taxon>Viridiplantae</taxon>
        <taxon>Streptophyta</taxon>
        <taxon>Embryophyta</taxon>
        <taxon>Marchantiophyta</taxon>
        <taxon>Marchantiopsida</taxon>
        <taxon>Marchantiidae</taxon>
        <taxon>Marchantiales</taxon>
        <taxon>Marchantiaceae</taxon>
        <taxon>Marchantia</taxon>
    </lineage>
</organism>
<feature type="transmembrane region" description="Helical" evidence="10">
    <location>
        <begin position="168"/>
        <end position="186"/>
    </location>
</feature>
<dbReference type="PRINTS" id="PR00171">
    <property type="entry name" value="SUGRTRNSPORT"/>
</dbReference>
<evidence type="ECO:0000256" key="9">
    <source>
        <dbReference type="RuleBase" id="RU003346"/>
    </source>
</evidence>
<dbReference type="InterPro" id="IPR036259">
    <property type="entry name" value="MFS_trans_sf"/>
</dbReference>
<dbReference type="GO" id="GO:0015145">
    <property type="term" value="F:monosaccharide transmembrane transporter activity"/>
    <property type="evidence" value="ECO:0007669"/>
    <property type="project" value="InterPro"/>
</dbReference>
<dbReference type="InterPro" id="IPR003663">
    <property type="entry name" value="Sugar/inositol_transpt"/>
</dbReference>
<dbReference type="AlphaFoldDB" id="A0A176WFJ8"/>
<feature type="transmembrane region" description="Helical" evidence="10">
    <location>
        <begin position="79"/>
        <end position="98"/>
    </location>
</feature>
<evidence type="ECO:0000313" key="15">
    <source>
        <dbReference type="Proteomes" id="UP001162541"/>
    </source>
</evidence>
<feature type="domain" description="Major facilitator superfamily (MFS) profile" evidence="11">
    <location>
        <begin position="26"/>
        <end position="472"/>
    </location>
</feature>
<evidence type="ECO:0000256" key="4">
    <source>
        <dbReference type="ARBA" id="ARBA00022597"/>
    </source>
</evidence>
<dbReference type="FunFam" id="1.20.1250.20:FF:000002">
    <property type="entry name" value="Sugar transport protein 13"/>
    <property type="match status" value="1"/>
</dbReference>
<evidence type="ECO:0000256" key="8">
    <source>
        <dbReference type="ARBA" id="ARBA00023136"/>
    </source>
</evidence>